<dbReference type="Proteomes" id="UP001431783">
    <property type="component" value="Unassembled WGS sequence"/>
</dbReference>
<evidence type="ECO:0000256" key="3">
    <source>
        <dbReference type="ARBA" id="ARBA00022525"/>
    </source>
</evidence>
<dbReference type="GO" id="GO:0016042">
    <property type="term" value="P:lipid catabolic process"/>
    <property type="evidence" value="ECO:0007669"/>
    <property type="project" value="TreeGrafter"/>
</dbReference>
<sequence>MLIEFCDVLEKVLWFKDLWFIFSMVSLYHSRYTKEVMQAAPPINFSLANASKKDVTFKLYTTSTPQGISVTEKSIRMLDIDRNLPAKLLIHGWSHYSTNPWYENYIKKYFENQRCNIICVDWSPASTKTFLVSSANTKPIGGYIAEFLISSQIPTENIHIISHSLGAHAAGFAGKILIKQKKGRLQRITALDPAAPTIDNKYVSEAFRLASTDANFVDVYHTDAGFFGFTKPIGHIDFYPNFGKNQPGCPNHKIDESANHVRAIKYFQETIGNNDFKAYPANITVNGYDYELDVNFQGNQIVIGEHTPQSSKGIFYFQTNGSEPFLIKN</sequence>
<organism evidence="6 7">
    <name type="scientific">Henosepilachna vigintioctopunctata</name>
    <dbReference type="NCBI Taxonomy" id="420089"/>
    <lineage>
        <taxon>Eukaryota</taxon>
        <taxon>Metazoa</taxon>
        <taxon>Ecdysozoa</taxon>
        <taxon>Arthropoda</taxon>
        <taxon>Hexapoda</taxon>
        <taxon>Insecta</taxon>
        <taxon>Pterygota</taxon>
        <taxon>Neoptera</taxon>
        <taxon>Endopterygota</taxon>
        <taxon>Coleoptera</taxon>
        <taxon>Polyphaga</taxon>
        <taxon>Cucujiformia</taxon>
        <taxon>Coccinelloidea</taxon>
        <taxon>Coccinellidae</taxon>
        <taxon>Epilachninae</taxon>
        <taxon>Epilachnini</taxon>
        <taxon>Henosepilachna</taxon>
    </lineage>
</organism>
<dbReference type="GO" id="GO:0005615">
    <property type="term" value="C:extracellular space"/>
    <property type="evidence" value="ECO:0007669"/>
    <property type="project" value="TreeGrafter"/>
</dbReference>
<evidence type="ECO:0000256" key="1">
    <source>
        <dbReference type="ARBA" id="ARBA00004613"/>
    </source>
</evidence>
<comment type="subcellular location">
    <subcellularLocation>
        <location evidence="1">Secreted</location>
    </subcellularLocation>
</comment>
<dbReference type="InterPro" id="IPR029058">
    <property type="entry name" value="AB_hydrolase_fold"/>
</dbReference>
<dbReference type="InterPro" id="IPR013818">
    <property type="entry name" value="Lipase"/>
</dbReference>
<dbReference type="SUPFAM" id="SSF53474">
    <property type="entry name" value="alpha/beta-Hydrolases"/>
    <property type="match status" value="1"/>
</dbReference>
<proteinExistence type="inferred from homology"/>
<dbReference type="AlphaFoldDB" id="A0AAW1UGH7"/>
<dbReference type="PANTHER" id="PTHR11610">
    <property type="entry name" value="LIPASE"/>
    <property type="match status" value="1"/>
</dbReference>
<dbReference type="GO" id="GO:0017171">
    <property type="term" value="F:serine hydrolase activity"/>
    <property type="evidence" value="ECO:0007669"/>
    <property type="project" value="TreeGrafter"/>
</dbReference>
<dbReference type="PRINTS" id="PR00821">
    <property type="entry name" value="TAGLIPASE"/>
</dbReference>
<dbReference type="PANTHER" id="PTHR11610:SF173">
    <property type="entry name" value="LIPASE DOMAIN-CONTAINING PROTEIN-RELATED"/>
    <property type="match status" value="1"/>
</dbReference>
<keyword evidence="7" id="KW-1185">Reference proteome</keyword>
<dbReference type="GO" id="GO:0016298">
    <property type="term" value="F:lipase activity"/>
    <property type="evidence" value="ECO:0007669"/>
    <property type="project" value="InterPro"/>
</dbReference>
<gene>
    <name evidence="6" type="ORF">WA026_017169</name>
</gene>
<keyword evidence="3" id="KW-0964">Secreted</keyword>
<comment type="similarity">
    <text evidence="2 4">Belongs to the AB hydrolase superfamily. Lipase family.</text>
</comment>
<evidence type="ECO:0000259" key="5">
    <source>
        <dbReference type="Pfam" id="PF00151"/>
    </source>
</evidence>
<dbReference type="InterPro" id="IPR000734">
    <property type="entry name" value="TAG_lipase"/>
</dbReference>
<accession>A0AAW1UGH7</accession>
<feature type="domain" description="Lipase" evidence="5">
    <location>
        <begin position="47"/>
        <end position="282"/>
    </location>
</feature>
<dbReference type="EMBL" id="JARQZJ010000070">
    <property type="protein sequence ID" value="KAK9881650.1"/>
    <property type="molecule type" value="Genomic_DNA"/>
</dbReference>
<evidence type="ECO:0000256" key="4">
    <source>
        <dbReference type="RuleBase" id="RU004262"/>
    </source>
</evidence>
<protein>
    <recommendedName>
        <fullName evidence="5">Lipase domain-containing protein</fullName>
    </recommendedName>
</protein>
<evidence type="ECO:0000313" key="7">
    <source>
        <dbReference type="Proteomes" id="UP001431783"/>
    </source>
</evidence>
<dbReference type="Pfam" id="PF00151">
    <property type="entry name" value="Lipase"/>
    <property type="match status" value="1"/>
</dbReference>
<reference evidence="6 7" key="1">
    <citation type="submission" date="2023-03" db="EMBL/GenBank/DDBJ databases">
        <title>Genome insight into feeding habits of ladybird beetles.</title>
        <authorList>
            <person name="Li H.-S."/>
            <person name="Huang Y.-H."/>
            <person name="Pang H."/>
        </authorList>
    </citation>
    <scope>NUCLEOTIDE SEQUENCE [LARGE SCALE GENOMIC DNA]</scope>
    <source>
        <strain evidence="6">SYSU_2023b</strain>
        <tissue evidence="6">Whole body</tissue>
    </source>
</reference>
<name>A0AAW1UGH7_9CUCU</name>
<evidence type="ECO:0000256" key="2">
    <source>
        <dbReference type="ARBA" id="ARBA00010701"/>
    </source>
</evidence>
<comment type="caution">
    <text evidence="6">The sequence shown here is derived from an EMBL/GenBank/DDBJ whole genome shotgun (WGS) entry which is preliminary data.</text>
</comment>
<dbReference type="Gene3D" id="3.40.50.1820">
    <property type="entry name" value="alpha/beta hydrolase"/>
    <property type="match status" value="1"/>
</dbReference>
<evidence type="ECO:0000313" key="6">
    <source>
        <dbReference type="EMBL" id="KAK9881650.1"/>
    </source>
</evidence>